<accession>A0A2H0UQL1</accession>
<dbReference type="Proteomes" id="UP000229615">
    <property type="component" value="Unassembled WGS sequence"/>
</dbReference>
<reference evidence="3" key="1">
    <citation type="submission" date="2017-09" db="EMBL/GenBank/DDBJ databases">
        <title>Depth-based differentiation of microbial function through sediment-hosted aquifers and enrichment of novel symbionts in the deep terrestrial subsurface.</title>
        <authorList>
            <person name="Probst A.J."/>
            <person name="Ladd B."/>
            <person name="Jarett J.K."/>
            <person name="Geller-Mcgrath D.E."/>
            <person name="Sieber C.M.K."/>
            <person name="Emerson J.B."/>
            <person name="Anantharaman K."/>
            <person name="Thomas B.C."/>
            <person name="Malmstrom R."/>
            <person name="Stieglmeier M."/>
            <person name="Klingl A."/>
            <person name="Woyke T."/>
            <person name="Ryan C.M."/>
            <person name="Banfield J.F."/>
        </authorList>
    </citation>
    <scope>NUCLEOTIDE SEQUENCE [LARGE SCALE GENOMIC DNA]</scope>
</reference>
<keyword evidence="1" id="KW-1133">Transmembrane helix</keyword>
<proteinExistence type="predicted"/>
<evidence type="ECO:0000313" key="3">
    <source>
        <dbReference type="Proteomes" id="UP000229615"/>
    </source>
</evidence>
<keyword evidence="1" id="KW-0472">Membrane</keyword>
<dbReference type="AlphaFoldDB" id="A0A2H0UQL1"/>
<protein>
    <submittedName>
        <fullName evidence="2">Uncharacterized protein</fullName>
    </submittedName>
</protein>
<gene>
    <name evidence="2" type="ORF">COU09_00900</name>
</gene>
<sequence>MIVYANLPTNSGQRKEAGMKTAVQFLLGVAAVLLAVGVVLIGVGLWARPEANVNVETHLPASSPVAPDPSPASVVVRDDAQEEVTFNTSQPNGGIYLKWSRYPKADCSPPEVDLYLSPATTPSVPNLPPGPVR</sequence>
<name>A0A2H0UQL1_9BACT</name>
<dbReference type="EMBL" id="PFBB01000011">
    <property type="protein sequence ID" value="PIR88683.1"/>
    <property type="molecule type" value="Genomic_DNA"/>
</dbReference>
<evidence type="ECO:0000313" key="2">
    <source>
        <dbReference type="EMBL" id="PIR88683.1"/>
    </source>
</evidence>
<evidence type="ECO:0000256" key="1">
    <source>
        <dbReference type="SAM" id="Phobius"/>
    </source>
</evidence>
<keyword evidence="1" id="KW-0812">Transmembrane</keyword>
<feature type="transmembrane region" description="Helical" evidence="1">
    <location>
        <begin position="21"/>
        <end position="47"/>
    </location>
</feature>
<comment type="caution">
    <text evidence="2">The sequence shown here is derived from an EMBL/GenBank/DDBJ whole genome shotgun (WGS) entry which is preliminary data.</text>
</comment>
<organism evidence="2 3">
    <name type="scientific">Candidatus Harrisonbacteria bacterium CG10_big_fil_rev_8_21_14_0_10_44_23</name>
    <dbReference type="NCBI Taxonomy" id="1974585"/>
    <lineage>
        <taxon>Bacteria</taxon>
        <taxon>Candidatus Harrisoniibacteriota</taxon>
    </lineage>
</organism>